<dbReference type="Pfam" id="PF03595">
    <property type="entry name" value="SLAC1"/>
    <property type="match status" value="1"/>
</dbReference>
<dbReference type="EMBL" id="JAGPXC010000004">
    <property type="protein sequence ID" value="KAH6654282.1"/>
    <property type="molecule type" value="Genomic_DNA"/>
</dbReference>
<evidence type="ECO:0000313" key="7">
    <source>
        <dbReference type="Proteomes" id="UP000758603"/>
    </source>
</evidence>
<dbReference type="GO" id="GO:0015140">
    <property type="term" value="F:malate transmembrane transporter activity"/>
    <property type="evidence" value="ECO:0007669"/>
    <property type="project" value="InterPro"/>
</dbReference>
<evidence type="ECO:0000256" key="1">
    <source>
        <dbReference type="ARBA" id="ARBA00004141"/>
    </source>
</evidence>
<evidence type="ECO:0000256" key="3">
    <source>
        <dbReference type="ARBA" id="ARBA00022989"/>
    </source>
</evidence>
<dbReference type="OrthoDB" id="2901184at2759"/>
<feature type="transmembrane region" description="Helical" evidence="5">
    <location>
        <begin position="246"/>
        <end position="268"/>
    </location>
</feature>
<sequence length="404" mass="44441">MRYRKHGSMDHQQQIEPGASDKQHVPFRNRITRITWGWFPCTMSTGAMASLLSQQPFTFRGLETIGKVVFVLDIVLFVTFTCMILARFLLKPQAFIKSLHHPSESFFFGSFWVSVALILYGVAAYGIPGLANDNVWLIKAVQVLFWMYIASATLVAVFQYDIIFHTERLDINEALPAWILPAYPFLVSGPLAAQVAKTQPDLSATQIIIAGIAGQGLGWMLSLLMYSVFYARLIQGEMPPPSTRPGMYVSVGPAAYTCAGLISLGQQAKSRLPEGFAGISSLDIGDLWLALALPAGLFLWMFAIWFSALTTLSLIQGIKKMEFSLQWWAFVFPNAGLTIATIQIGNLLDSDGIKGVAAGLTVILAVLWILCAVLHIRAVWRYDVLCPGKDQGVDAVNESGKLIS</sequence>
<reference evidence="6" key="1">
    <citation type="journal article" date="2021" name="Nat. Commun.">
        <title>Genetic determinants of endophytism in the Arabidopsis root mycobiome.</title>
        <authorList>
            <person name="Mesny F."/>
            <person name="Miyauchi S."/>
            <person name="Thiergart T."/>
            <person name="Pickel B."/>
            <person name="Atanasova L."/>
            <person name="Karlsson M."/>
            <person name="Huettel B."/>
            <person name="Barry K.W."/>
            <person name="Haridas S."/>
            <person name="Chen C."/>
            <person name="Bauer D."/>
            <person name="Andreopoulos W."/>
            <person name="Pangilinan J."/>
            <person name="LaButti K."/>
            <person name="Riley R."/>
            <person name="Lipzen A."/>
            <person name="Clum A."/>
            <person name="Drula E."/>
            <person name="Henrissat B."/>
            <person name="Kohler A."/>
            <person name="Grigoriev I.V."/>
            <person name="Martin F.M."/>
            <person name="Hacquard S."/>
        </authorList>
    </citation>
    <scope>NUCLEOTIDE SEQUENCE</scope>
    <source>
        <strain evidence="6">MPI-SDFR-AT-0073</strain>
    </source>
</reference>
<proteinExistence type="predicted"/>
<keyword evidence="3 5" id="KW-1133">Transmembrane helix</keyword>
<feature type="transmembrane region" description="Helical" evidence="5">
    <location>
        <begin position="175"/>
        <end position="195"/>
    </location>
</feature>
<accession>A0A9P8UL55</accession>
<dbReference type="GeneID" id="70131650"/>
<comment type="caution">
    <text evidence="6">The sequence shown here is derived from an EMBL/GenBank/DDBJ whole genome shotgun (WGS) entry which is preliminary data.</text>
</comment>
<dbReference type="AlphaFoldDB" id="A0A9P8UL55"/>
<feature type="transmembrane region" description="Helical" evidence="5">
    <location>
        <begin position="356"/>
        <end position="376"/>
    </location>
</feature>
<feature type="transmembrane region" description="Helical" evidence="5">
    <location>
        <begin position="327"/>
        <end position="344"/>
    </location>
</feature>
<feature type="transmembrane region" description="Helical" evidence="5">
    <location>
        <begin position="111"/>
        <end position="131"/>
    </location>
</feature>
<dbReference type="CDD" id="cd09317">
    <property type="entry name" value="TDT_Mae1_like"/>
    <property type="match status" value="1"/>
</dbReference>
<dbReference type="PANTHER" id="PTHR31162">
    <property type="entry name" value="MALIC ACID TRANSPORT PROTEIN-RELATED"/>
    <property type="match status" value="1"/>
</dbReference>
<feature type="transmembrane region" description="Helical" evidence="5">
    <location>
        <begin position="65"/>
        <end position="90"/>
    </location>
</feature>
<evidence type="ECO:0000256" key="4">
    <source>
        <dbReference type="ARBA" id="ARBA00023136"/>
    </source>
</evidence>
<dbReference type="PANTHER" id="PTHR31162:SF0">
    <property type="entry name" value="MALIC ACID TRANSPORT PROTEIN"/>
    <property type="match status" value="1"/>
</dbReference>
<evidence type="ECO:0000256" key="2">
    <source>
        <dbReference type="ARBA" id="ARBA00022692"/>
    </source>
</evidence>
<feature type="transmembrane region" description="Helical" evidence="5">
    <location>
        <begin position="143"/>
        <end position="163"/>
    </location>
</feature>
<organism evidence="6 7">
    <name type="scientific">Truncatella angustata</name>
    <dbReference type="NCBI Taxonomy" id="152316"/>
    <lineage>
        <taxon>Eukaryota</taxon>
        <taxon>Fungi</taxon>
        <taxon>Dikarya</taxon>
        <taxon>Ascomycota</taxon>
        <taxon>Pezizomycotina</taxon>
        <taxon>Sordariomycetes</taxon>
        <taxon>Xylariomycetidae</taxon>
        <taxon>Amphisphaeriales</taxon>
        <taxon>Sporocadaceae</taxon>
        <taxon>Truncatella</taxon>
    </lineage>
</organism>
<dbReference type="Proteomes" id="UP000758603">
    <property type="component" value="Unassembled WGS sequence"/>
</dbReference>
<evidence type="ECO:0000256" key="5">
    <source>
        <dbReference type="SAM" id="Phobius"/>
    </source>
</evidence>
<comment type="subcellular location">
    <subcellularLocation>
        <location evidence="1">Membrane</location>
        <topology evidence="1">Multi-pass membrane protein</topology>
    </subcellularLocation>
</comment>
<evidence type="ECO:0000313" key="6">
    <source>
        <dbReference type="EMBL" id="KAH6654282.1"/>
    </source>
</evidence>
<dbReference type="Gene3D" id="1.50.10.150">
    <property type="entry name" value="Voltage-dependent anion channel"/>
    <property type="match status" value="1"/>
</dbReference>
<feature type="transmembrane region" description="Helical" evidence="5">
    <location>
        <begin position="288"/>
        <end position="315"/>
    </location>
</feature>
<keyword evidence="2 5" id="KW-0812">Transmembrane</keyword>
<dbReference type="InterPro" id="IPR004695">
    <property type="entry name" value="SLAC1/Mae1/Ssu1/TehA"/>
</dbReference>
<protein>
    <submittedName>
        <fullName evidence="6">Voltage-dependent anion channel</fullName>
    </submittedName>
</protein>
<gene>
    <name evidence="6" type="ORF">BKA67DRAFT_564631</name>
</gene>
<feature type="transmembrane region" description="Helical" evidence="5">
    <location>
        <begin position="207"/>
        <end position="234"/>
    </location>
</feature>
<dbReference type="InterPro" id="IPR030185">
    <property type="entry name" value="Mae1"/>
</dbReference>
<dbReference type="GO" id="GO:0016020">
    <property type="term" value="C:membrane"/>
    <property type="evidence" value="ECO:0007669"/>
    <property type="project" value="UniProtKB-SubCell"/>
</dbReference>
<keyword evidence="7" id="KW-1185">Reference proteome</keyword>
<keyword evidence="4 5" id="KW-0472">Membrane</keyword>
<dbReference type="InterPro" id="IPR038665">
    <property type="entry name" value="Voltage-dep_anion_channel_sf"/>
</dbReference>
<feature type="transmembrane region" description="Helical" evidence="5">
    <location>
        <begin position="34"/>
        <end position="53"/>
    </location>
</feature>
<name>A0A9P8UL55_9PEZI</name>
<dbReference type="RefSeq" id="XP_045958552.1">
    <property type="nucleotide sequence ID" value="XM_046102758.1"/>
</dbReference>